<dbReference type="PANTHER" id="PTHR43855">
    <property type="entry name" value="THIOSULFATE SULFURTRANSFERASE"/>
    <property type="match status" value="1"/>
</dbReference>
<feature type="domain" description="Rhodanese" evidence="3">
    <location>
        <begin position="40"/>
        <end position="156"/>
    </location>
</feature>
<evidence type="ECO:0000313" key="4">
    <source>
        <dbReference type="EMBL" id="TDX26233.1"/>
    </source>
</evidence>
<dbReference type="AlphaFoldDB" id="A0A4V3GTC6"/>
<dbReference type="Proteomes" id="UP000295484">
    <property type="component" value="Unassembled WGS sequence"/>
</dbReference>
<protein>
    <submittedName>
        <fullName evidence="4">Thiosulfate/3-mercaptopyruvate sulfurtransferase</fullName>
    </submittedName>
</protein>
<feature type="chain" id="PRO_5020788656" evidence="2">
    <location>
        <begin position="23"/>
        <end position="319"/>
    </location>
</feature>
<gene>
    <name evidence="4" type="ORF">EV657_1176</name>
</gene>
<reference evidence="4 5" key="1">
    <citation type="submission" date="2019-03" db="EMBL/GenBank/DDBJ databases">
        <title>Genomic Encyclopedia of Type Strains, Phase IV (KMG-IV): sequencing the most valuable type-strain genomes for metagenomic binning, comparative biology and taxonomic classification.</title>
        <authorList>
            <person name="Goeker M."/>
        </authorList>
    </citation>
    <scope>NUCLEOTIDE SEQUENCE [LARGE SCALE GENOMIC DNA]</scope>
    <source>
        <strain evidence="4 5">JA181</strain>
    </source>
</reference>
<dbReference type="GO" id="GO:0016740">
    <property type="term" value="F:transferase activity"/>
    <property type="evidence" value="ECO:0007669"/>
    <property type="project" value="UniProtKB-KW"/>
</dbReference>
<comment type="caution">
    <text evidence="4">The sequence shown here is derived from an EMBL/GenBank/DDBJ whole genome shotgun (WGS) entry which is preliminary data.</text>
</comment>
<evidence type="ECO:0000259" key="3">
    <source>
        <dbReference type="PROSITE" id="PS50206"/>
    </source>
</evidence>
<dbReference type="PROSITE" id="PS50206">
    <property type="entry name" value="RHODANESE_3"/>
    <property type="match status" value="2"/>
</dbReference>
<keyword evidence="2" id="KW-0732">Signal</keyword>
<evidence type="ECO:0000313" key="5">
    <source>
        <dbReference type="Proteomes" id="UP000295484"/>
    </source>
</evidence>
<feature type="domain" description="Rhodanese" evidence="3">
    <location>
        <begin position="194"/>
        <end position="303"/>
    </location>
</feature>
<accession>A0A4V3GTC6</accession>
<sequence length="319" mass="33280">MTRFAPSAAFILALLAGPAALAAPGFGPLIDPQGLAEAQAAVAPLVLDIRSGPDGAAPVFEAGHIPGAVSAPYGLFRGPADNPGALIPEDRLTEVLRSLGVTRDRPTVIVHQGSDPSDFGAAARVYWTLKSSGVSPLAILNGGMTAWSASGLPVETGPALRPAPSDIEVSFSHDWLATTEDVEAIVAGDAPGDLIDARPQSFWAGNAKHPAAARPGTLPQSRYFTHSGWFGSDAPALIKPDLVPDLAAANGFAQGDRLVSFCNTGHWAATNWFALSELAGIEGVRLYPESMVGWTRSGHETANLPGPLRNLWNRVTGRY</sequence>
<dbReference type="InterPro" id="IPR001763">
    <property type="entry name" value="Rhodanese-like_dom"/>
</dbReference>
<dbReference type="InterPro" id="IPR051126">
    <property type="entry name" value="Thiosulfate_sulfurtransferase"/>
</dbReference>
<name>A0A4V3GTC6_9RHOB</name>
<keyword evidence="4" id="KW-0670">Pyruvate</keyword>
<dbReference type="RefSeq" id="WP_134078554.1">
    <property type="nucleotide sequence ID" value="NZ_SOEB01000017.1"/>
</dbReference>
<dbReference type="SUPFAM" id="SSF52821">
    <property type="entry name" value="Rhodanese/Cell cycle control phosphatase"/>
    <property type="match status" value="2"/>
</dbReference>
<dbReference type="Pfam" id="PF00581">
    <property type="entry name" value="Rhodanese"/>
    <property type="match status" value="2"/>
</dbReference>
<keyword evidence="4" id="KW-0808">Transferase</keyword>
<organism evidence="4 5">
    <name type="scientific">Rhodovulum visakhapatnamense</name>
    <dbReference type="NCBI Taxonomy" id="364297"/>
    <lineage>
        <taxon>Bacteria</taxon>
        <taxon>Pseudomonadati</taxon>
        <taxon>Pseudomonadota</taxon>
        <taxon>Alphaproteobacteria</taxon>
        <taxon>Rhodobacterales</taxon>
        <taxon>Paracoccaceae</taxon>
        <taxon>Rhodovulum</taxon>
    </lineage>
</organism>
<evidence type="ECO:0000256" key="1">
    <source>
        <dbReference type="ARBA" id="ARBA00022737"/>
    </source>
</evidence>
<dbReference type="SMART" id="SM00450">
    <property type="entry name" value="RHOD"/>
    <property type="match status" value="2"/>
</dbReference>
<feature type="signal peptide" evidence="2">
    <location>
        <begin position="1"/>
        <end position="22"/>
    </location>
</feature>
<keyword evidence="1" id="KW-0677">Repeat</keyword>
<evidence type="ECO:0000256" key="2">
    <source>
        <dbReference type="SAM" id="SignalP"/>
    </source>
</evidence>
<dbReference type="Gene3D" id="3.40.250.10">
    <property type="entry name" value="Rhodanese-like domain"/>
    <property type="match status" value="2"/>
</dbReference>
<dbReference type="PANTHER" id="PTHR43855:SF1">
    <property type="entry name" value="THIOSULFATE SULFURTRANSFERASE"/>
    <property type="match status" value="1"/>
</dbReference>
<dbReference type="InterPro" id="IPR036873">
    <property type="entry name" value="Rhodanese-like_dom_sf"/>
</dbReference>
<dbReference type="CDD" id="cd01448">
    <property type="entry name" value="TST_Repeat_1"/>
    <property type="match status" value="1"/>
</dbReference>
<proteinExistence type="predicted"/>
<dbReference type="EMBL" id="SOEB01000017">
    <property type="protein sequence ID" value="TDX26233.1"/>
    <property type="molecule type" value="Genomic_DNA"/>
</dbReference>